<evidence type="ECO:0000313" key="9">
    <source>
        <dbReference type="EMBL" id="SNQ48336.1"/>
    </source>
</evidence>
<reference evidence="9 10" key="1">
    <citation type="submission" date="2017-06" db="EMBL/GenBank/DDBJ databases">
        <authorList>
            <person name="Kim H.J."/>
            <person name="Triplett B.A."/>
        </authorList>
    </citation>
    <scope>NUCLEOTIDE SEQUENCE [LARGE SCALE GENOMIC DNA]</scope>
    <source>
        <strain evidence="9">FRACA_ARgP5</strain>
    </source>
</reference>
<evidence type="ECO:0000256" key="1">
    <source>
        <dbReference type="ARBA" id="ARBA00010617"/>
    </source>
</evidence>
<dbReference type="PRINTS" id="PR00359">
    <property type="entry name" value="BP450"/>
</dbReference>
<dbReference type="CDD" id="cd11031">
    <property type="entry name" value="Cyp158A-like"/>
    <property type="match status" value="1"/>
</dbReference>
<sequence>MTESVDEVPRFPFPDGPQGSPPHEYAERRARCPFGEVQLPSGDRGVLLVTYRDVAAAMSDPRLSHNLTAPGSPRVMRGPSALDDPEFILNKEGPDHLRLRRIIAATFTPRAIERWKPVIRATARELIDDMEKQGGPLDLVRAYGLALPIRIICQLMGVPERDADRFRTWSMALASAVVMEPAERGRRMVEFMGYVRELIAERRREPQDFLLDSLIAARDGEDKLTEAELENLVLSLIGAGNETTSNVLGKSFFVLLRDDAVLWRSLAADPGLVPSAVAEMLRYNPLGNGGSLRLATERVTLPSGTVEKGQAVFVATASAMRDETVYDEPDTVRLDRDAPPVLAFGAGPHYCVGAYLARAEIGIALEQLSSRLPGLRLAVEPEEVRFTGGDLMRPVEALPVTW</sequence>
<dbReference type="Gene3D" id="1.10.630.10">
    <property type="entry name" value="Cytochrome P450"/>
    <property type="match status" value="1"/>
</dbReference>
<dbReference type="PRINTS" id="PR00385">
    <property type="entry name" value="P450"/>
</dbReference>
<dbReference type="RefSeq" id="WP_101832032.1">
    <property type="nucleotide sequence ID" value="NZ_FZMO01000157.1"/>
</dbReference>
<dbReference type="FunFam" id="1.10.630.10:FF:000018">
    <property type="entry name" value="Cytochrome P450 monooxygenase"/>
    <property type="match status" value="1"/>
</dbReference>
<dbReference type="InterPro" id="IPR002397">
    <property type="entry name" value="Cyt_P450_B"/>
</dbReference>
<dbReference type="AlphaFoldDB" id="A0A2I2KRS0"/>
<dbReference type="Pfam" id="PF00067">
    <property type="entry name" value="p450"/>
    <property type="match status" value="2"/>
</dbReference>
<keyword evidence="5 7" id="KW-0408">Iron</keyword>
<dbReference type="GO" id="GO:0005506">
    <property type="term" value="F:iron ion binding"/>
    <property type="evidence" value="ECO:0007669"/>
    <property type="project" value="InterPro"/>
</dbReference>
<keyword evidence="4 7" id="KW-0560">Oxidoreductase</keyword>
<dbReference type="PANTHER" id="PTHR46696">
    <property type="entry name" value="P450, PUTATIVE (EUROFUNG)-RELATED"/>
    <property type="match status" value="1"/>
</dbReference>
<dbReference type="InterPro" id="IPR036396">
    <property type="entry name" value="Cyt_P450_sf"/>
</dbReference>
<gene>
    <name evidence="9" type="ORF">FRACA_240010</name>
</gene>
<keyword evidence="2 7" id="KW-0349">Heme</keyword>
<name>A0A2I2KRS0_9ACTN</name>
<accession>A0A2I2KRS0</accession>
<evidence type="ECO:0000256" key="6">
    <source>
        <dbReference type="ARBA" id="ARBA00023033"/>
    </source>
</evidence>
<keyword evidence="10" id="KW-1185">Reference proteome</keyword>
<organism evidence="9 10">
    <name type="scientific">Frankia canadensis</name>
    <dbReference type="NCBI Taxonomy" id="1836972"/>
    <lineage>
        <taxon>Bacteria</taxon>
        <taxon>Bacillati</taxon>
        <taxon>Actinomycetota</taxon>
        <taxon>Actinomycetes</taxon>
        <taxon>Frankiales</taxon>
        <taxon>Frankiaceae</taxon>
        <taxon>Frankia</taxon>
    </lineage>
</organism>
<dbReference type="SUPFAM" id="SSF48264">
    <property type="entry name" value="Cytochrome P450"/>
    <property type="match status" value="1"/>
</dbReference>
<dbReference type="OrthoDB" id="3218463at2"/>
<feature type="region of interest" description="Disordered" evidence="8">
    <location>
        <begin position="1"/>
        <end position="25"/>
    </location>
</feature>
<dbReference type="InterPro" id="IPR017972">
    <property type="entry name" value="Cyt_P450_CS"/>
</dbReference>
<evidence type="ECO:0000256" key="8">
    <source>
        <dbReference type="SAM" id="MobiDB-lite"/>
    </source>
</evidence>
<dbReference type="GO" id="GO:0016705">
    <property type="term" value="F:oxidoreductase activity, acting on paired donors, with incorporation or reduction of molecular oxygen"/>
    <property type="evidence" value="ECO:0007669"/>
    <property type="project" value="InterPro"/>
</dbReference>
<dbReference type="GO" id="GO:0004497">
    <property type="term" value="F:monooxygenase activity"/>
    <property type="evidence" value="ECO:0007669"/>
    <property type="project" value="UniProtKB-KW"/>
</dbReference>
<evidence type="ECO:0000256" key="7">
    <source>
        <dbReference type="RuleBase" id="RU000461"/>
    </source>
</evidence>
<dbReference type="PROSITE" id="PS00086">
    <property type="entry name" value="CYTOCHROME_P450"/>
    <property type="match status" value="1"/>
</dbReference>
<keyword evidence="3 7" id="KW-0479">Metal-binding</keyword>
<evidence type="ECO:0000256" key="4">
    <source>
        <dbReference type="ARBA" id="ARBA00023002"/>
    </source>
</evidence>
<dbReference type="EMBL" id="FZMO01000157">
    <property type="protein sequence ID" value="SNQ48336.1"/>
    <property type="molecule type" value="Genomic_DNA"/>
</dbReference>
<evidence type="ECO:0000313" key="10">
    <source>
        <dbReference type="Proteomes" id="UP000234331"/>
    </source>
</evidence>
<dbReference type="PANTHER" id="PTHR46696:SF6">
    <property type="entry name" value="P450, PUTATIVE (EUROFUNG)-RELATED"/>
    <property type="match status" value="1"/>
</dbReference>
<proteinExistence type="inferred from homology"/>
<evidence type="ECO:0000256" key="2">
    <source>
        <dbReference type="ARBA" id="ARBA00022617"/>
    </source>
</evidence>
<keyword evidence="6 7" id="KW-0503">Monooxygenase</keyword>
<dbReference type="InterPro" id="IPR001128">
    <property type="entry name" value="Cyt_P450"/>
</dbReference>
<dbReference type="Proteomes" id="UP000234331">
    <property type="component" value="Unassembled WGS sequence"/>
</dbReference>
<comment type="similarity">
    <text evidence="1 7">Belongs to the cytochrome P450 family.</text>
</comment>
<evidence type="ECO:0000256" key="5">
    <source>
        <dbReference type="ARBA" id="ARBA00023004"/>
    </source>
</evidence>
<evidence type="ECO:0000256" key="3">
    <source>
        <dbReference type="ARBA" id="ARBA00022723"/>
    </source>
</evidence>
<dbReference type="GO" id="GO:0020037">
    <property type="term" value="F:heme binding"/>
    <property type="evidence" value="ECO:0007669"/>
    <property type="project" value="InterPro"/>
</dbReference>
<protein>
    <submittedName>
        <fullName evidence="9">Cytochrome P450</fullName>
    </submittedName>
</protein>